<evidence type="ECO:0000259" key="4">
    <source>
        <dbReference type="Pfam" id="PF01420"/>
    </source>
</evidence>
<dbReference type="Gene3D" id="3.90.220.20">
    <property type="entry name" value="DNA methylase specificity domains"/>
    <property type="match status" value="1"/>
</dbReference>
<evidence type="ECO:0000313" key="6">
    <source>
        <dbReference type="Proteomes" id="UP000250086"/>
    </source>
</evidence>
<dbReference type="AlphaFoldDB" id="A0A2X0V6Z3"/>
<keyword evidence="6" id="KW-1185">Reference proteome</keyword>
<dbReference type="PANTHER" id="PTHR30408">
    <property type="entry name" value="TYPE-1 RESTRICTION ENZYME ECOKI SPECIFICITY PROTEIN"/>
    <property type="match status" value="1"/>
</dbReference>
<dbReference type="InterPro" id="IPR052021">
    <property type="entry name" value="Type-I_RS_S_subunit"/>
</dbReference>
<proteinExistence type="inferred from homology"/>
<reference evidence="5 6" key="1">
    <citation type="submission" date="2018-06" db="EMBL/GenBank/DDBJ databases">
        <authorList>
            <consortium name="Pathogen Informatics"/>
            <person name="Doyle S."/>
        </authorList>
    </citation>
    <scope>NUCLEOTIDE SEQUENCE [LARGE SCALE GENOMIC DNA]</scope>
    <source>
        <strain evidence="5 6">NCTC13093</strain>
    </source>
</reference>
<evidence type="ECO:0000256" key="2">
    <source>
        <dbReference type="ARBA" id="ARBA00022747"/>
    </source>
</evidence>
<keyword evidence="3" id="KW-0238">DNA-binding</keyword>
<feature type="domain" description="Type I restriction modification DNA specificity" evidence="4">
    <location>
        <begin position="5"/>
        <end position="125"/>
    </location>
</feature>
<evidence type="ECO:0000256" key="3">
    <source>
        <dbReference type="ARBA" id="ARBA00023125"/>
    </source>
</evidence>
<keyword evidence="2" id="KW-0680">Restriction system</keyword>
<comment type="similarity">
    <text evidence="1">Belongs to the type-I restriction system S methylase family.</text>
</comment>
<dbReference type="GO" id="GO:0009307">
    <property type="term" value="P:DNA restriction-modification system"/>
    <property type="evidence" value="ECO:0007669"/>
    <property type="project" value="UniProtKB-KW"/>
</dbReference>
<dbReference type="GO" id="GO:0003677">
    <property type="term" value="F:DNA binding"/>
    <property type="evidence" value="ECO:0007669"/>
    <property type="project" value="UniProtKB-KW"/>
</dbReference>
<sequence>MIDDIEIDTKQNEVKYGDILFTTSSETPNEVGMSSVWLENKRNIYLNSFCFGYRINITINYYYMAYYLRADVFRRNICLLAQGISRYNISKNKVMDINIFLPQNNEQTKIGNLLLTLDNLLTLHQRM</sequence>
<evidence type="ECO:0000313" key="5">
    <source>
        <dbReference type="EMBL" id="SPT69633.1"/>
    </source>
</evidence>
<dbReference type="Pfam" id="PF01420">
    <property type="entry name" value="Methylase_S"/>
    <property type="match status" value="1"/>
</dbReference>
<evidence type="ECO:0000256" key="1">
    <source>
        <dbReference type="ARBA" id="ARBA00010923"/>
    </source>
</evidence>
<name>A0A2X0V6Z3_9GAMM</name>
<organism evidence="5 6">
    <name type="scientific">Anaerobiospirillum thomasii</name>
    <dbReference type="NCBI Taxonomy" id="179995"/>
    <lineage>
        <taxon>Bacteria</taxon>
        <taxon>Pseudomonadati</taxon>
        <taxon>Pseudomonadota</taxon>
        <taxon>Gammaproteobacteria</taxon>
        <taxon>Aeromonadales</taxon>
        <taxon>Succinivibrionaceae</taxon>
        <taxon>Anaerobiospirillum</taxon>
    </lineage>
</organism>
<dbReference type="InterPro" id="IPR044946">
    <property type="entry name" value="Restrct_endonuc_typeI_TRD_sf"/>
</dbReference>
<gene>
    <name evidence="5" type="ORF">NCTC13093_01012</name>
</gene>
<dbReference type="InterPro" id="IPR000055">
    <property type="entry name" value="Restrct_endonuc_typeI_TRD"/>
</dbReference>
<accession>A0A2X0V6Z3</accession>
<protein>
    <submittedName>
        <fullName evidence="5">EcoKI restriction-modification system protein HsdS</fullName>
    </submittedName>
</protein>
<dbReference type="EMBL" id="UAPV01000001">
    <property type="protein sequence ID" value="SPT69633.1"/>
    <property type="molecule type" value="Genomic_DNA"/>
</dbReference>
<dbReference type="PANTHER" id="PTHR30408:SF12">
    <property type="entry name" value="TYPE I RESTRICTION ENZYME MJAVIII SPECIFICITY SUBUNIT"/>
    <property type="match status" value="1"/>
</dbReference>
<dbReference type="Proteomes" id="UP000250086">
    <property type="component" value="Unassembled WGS sequence"/>
</dbReference>
<dbReference type="SUPFAM" id="SSF116734">
    <property type="entry name" value="DNA methylase specificity domain"/>
    <property type="match status" value="1"/>
</dbReference>